<feature type="transmembrane region" description="Helical" evidence="1">
    <location>
        <begin position="311"/>
        <end position="332"/>
    </location>
</feature>
<reference evidence="2" key="2">
    <citation type="submission" date="2020-09" db="EMBL/GenBank/DDBJ databases">
        <authorList>
            <person name="Sun Q."/>
            <person name="Zhou Y."/>
        </authorList>
    </citation>
    <scope>NUCLEOTIDE SEQUENCE</scope>
    <source>
        <strain evidence="2">CGMCC 1.15367</strain>
    </source>
</reference>
<keyword evidence="3" id="KW-1185">Reference proteome</keyword>
<dbReference type="RefSeq" id="WP_188906326.1">
    <property type="nucleotide sequence ID" value="NZ_BMIQ01000001.1"/>
</dbReference>
<feature type="transmembrane region" description="Helical" evidence="1">
    <location>
        <begin position="123"/>
        <end position="142"/>
    </location>
</feature>
<feature type="transmembrane region" description="Helical" evidence="1">
    <location>
        <begin position="20"/>
        <end position="38"/>
    </location>
</feature>
<protein>
    <submittedName>
        <fullName evidence="2">Uncharacterized protein</fullName>
    </submittedName>
</protein>
<keyword evidence="1" id="KW-0472">Membrane</keyword>
<keyword evidence="1" id="KW-1133">Transmembrane helix</keyword>
<feature type="transmembrane region" description="Helical" evidence="1">
    <location>
        <begin position="363"/>
        <end position="384"/>
    </location>
</feature>
<feature type="transmembrane region" description="Helical" evidence="1">
    <location>
        <begin position="187"/>
        <end position="215"/>
    </location>
</feature>
<organism evidence="2 3">
    <name type="scientific">Aureimonas endophytica</name>
    <dbReference type="NCBI Taxonomy" id="2027858"/>
    <lineage>
        <taxon>Bacteria</taxon>
        <taxon>Pseudomonadati</taxon>
        <taxon>Pseudomonadota</taxon>
        <taxon>Alphaproteobacteria</taxon>
        <taxon>Hyphomicrobiales</taxon>
        <taxon>Aurantimonadaceae</taxon>
        <taxon>Aureimonas</taxon>
    </lineage>
</organism>
<feature type="transmembrane region" description="Helical" evidence="1">
    <location>
        <begin position="227"/>
        <end position="248"/>
    </location>
</feature>
<evidence type="ECO:0000313" key="2">
    <source>
        <dbReference type="EMBL" id="GGD86550.1"/>
    </source>
</evidence>
<feature type="transmembrane region" description="Helical" evidence="1">
    <location>
        <begin position="163"/>
        <end position="181"/>
    </location>
</feature>
<comment type="caution">
    <text evidence="2">The sequence shown here is derived from an EMBL/GenBank/DDBJ whole genome shotgun (WGS) entry which is preliminary data.</text>
</comment>
<proteinExistence type="predicted"/>
<feature type="transmembrane region" description="Helical" evidence="1">
    <location>
        <begin position="97"/>
        <end position="117"/>
    </location>
</feature>
<dbReference type="EMBL" id="BMIQ01000001">
    <property type="protein sequence ID" value="GGD86550.1"/>
    <property type="molecule type" value="Genomic_DNA"/>
</dbReference>
<sequence length="577" mass="63002">MSDFSLPRKRGLAPGLRLALSPGLVLALTVAALAALLTRRIVLPLGPMYWDLYIYLDAANRIFDGQVPSVDFFPPVGPLGYWLFAAGMKLFPTAHPLLVVDWSLLAVTAPLMALVVADVDRRSRPLAFALLLPFLFFSVLPYNKEVYYSYVGIDGYGLYNRQGDRLLYVLAAGLIFSRGAWRGGIVIAGTMLALFLTKITGFIAGGCLCAFALAAGRVRPRVAIGSALAVLAALLGLELRFGVVSAYLKDIEQLVAINEGGLVGRFFQAASIHFDVFVPCMALAAVLVLASRASLLRRWRRLAMAPLRLRLAVLFDRPGFWIGACGLAGLFFETQNTGSQVFILVWPAVLRASLALRDLRRPGALLAAALAAATVLPTPIGILARAARTMVAPSRYVPLDTDNLGVLGLVSQRGLMIDRADKMLALYARHGETFDDMRREGVSPSFALTLEPDFHLTYLKAVDQAVDAVRLLEMAEGLHFETIMNLNFVNPFPWLLGRHATKHISIGADPERTIPPPNAETAAAIRATDLLLYPKCPVMAANAELLALYRPFLDQHRRVELTPCWDAYLRSGLKLQP</sequence>
<feature type="transmembrane region" description="Helical" evidence="1">
    <location>
        <begin position="268"/>
        <end position="290"/>
    </location>
</feature>
<dbReference type="AlphaFoldDB" id="A0A916ZBI3"/>
<evidence type="ECO:0000313" key="3">
    <source>
        <dbReference type="Proteomes" id="UP000644699"/>
    </source>
</evidence>
<evidence type="ECO:0000256" key="1">
    <source>
        <dbReference type="SAM" id="Phobius"/>
    </source>
</evidence>
<reference evidence="2" key="1">
    <citation type="journal article" date="2014" name="Int. J. Syst. Evol. Microbiol.">
        <title>Complete genome sequence of Corynebacterium casei LMG S-19264T (=DSM 44701T), isolated from a smear-ripened cheese.</title>
        <authorList>
            <consortium name="US DOE Joint Genome Institute (JGI-PGF)"/>
            <person name="Walter F."/>
            <person name="Albersmeier A."/>
            <person name="Kalinowski J."/>
            <person name="Ruckert C."/>
        </authorList>
    </citation>
    <scope>NUCLEOTIDE SEQUENCE</scope>
    <source>
        <strain evidence="2">CGMCC 1.15367</strain>
    </source>
</reference>
<accession>A0A916ZBI3</accession>
<dbReference type="Proteomes" id="UP000644699">
    <property type="component" value="Unassembled WGS sequence"/>
</dbReference>
<keyword evidence="1" id="KW-0812">Transmembrane</keyword>
<gene>
    <name evidence="2" type="ORF">GCM10011390_01470</name>
</gene>
<name>A0A916ZBI3_9HYPH</name>